<evidence type="ECO:0000256" key="9">
    <source>
        <dbReference type="ARBA" id="ARBA00048108"/>
    </source>
</evidence>
<dbReference type="Gene3D" id="3.30.1330.40">
    <property type="entry name" value="RutC-like"/>
    <property type="match status" value="2"/>
</dbReference>
<dbReference type="NCBIfam" id="TIGR00290">
    <property type="entry name" value="MJ0570_dom"/>
    <property type="match status" value="1"/>
</dbReference>
<dbReference type="SUPFAM" id="SSF52402">
    <property type="entry name" value="Adenine nucleotide alpha hydrolases-like"/>
    <property type="match status" value="1"/>
</dbReference>
<dbReference type="InterPro" id="IPR014729">
    <property type="entry name" value="Rossmann-like_a/b/a_fold"/>
</dbReference>
<proteinExistence type="predicted"/>
<evidence type="ECO:0000313" key="12">
    <source>
        <dbReference type="Proteomes" id="UP001431209"/>
    </source>
</evidence>
<keyword evidence="4 11" id="KW-0436">Ligase</keyword>
<dbReference type="InterPro" id="IPR002761">
    <property type="entry name" value="Diphthami_syn_dom"/>
</dbReference>
<dbReference type="Gene3D" id="3.90.1490.10">
    <property type="entry name" value="putative n-type atp pyrophosphatase, domain 2"/>
    <property type="match status" value="1"/>
</dbReference>
<dbReference type="FunFam" id="3.40.50.620:FF:000145">
    <property type="entry name" value="ATP-binding domain containing protein"/>
    <property type="match status" value="1"/>
</dbReference>
<evidence type="ECO:0000259" key="10">
    <source>
        <dbReference type="Pfam" id="PF01902"/>
    </source>
</evidence>
<dbReference type="GO" id="GO:0017183">
    <property type="term" value="P:protein histidyl modification to diphthamide"/>
    <property type="evidence" value="ECO:0007669"/>
    <property type="project" value="TreeGrafter"/>
</dbReference>
<comment type="caution">
    <text evidence="11">The sequence shown here is derived from an EMBL/GenBank/DDBJ whole genome shotgun (WGS) entry which is preliminary data.</text>
</comment>
<gene>
    <name evidence="11" type="ORF">AKO1_012242</name>
</gene>
<evidence type="ECO:0000256" key="6">
    <source>
        <dbReference type="ARBA" id="ARBA00022840"/>
    </source>
</evidence>
<evidence type="ECO:0000256" key="7">
    <source>
        <dbReference type="ARBA" id="ARBA00029814"/>
    </source>
</evidence>
<evidence type="ECO:0000256" key="2">
    <source>
        <dbReference type="ARBA" id="ARBA00012089"/>
    </source>
</evidence>
<keyword evidence="12" id="KW-1185">Reference proteome</keyword>
<dbReference type="GO" id="GO:0017178">
    <property type="term" value="F:diphthine-ammonia ligase activity"/>
    <property type="evidence" value="ECO:0007669"/>
    <property type="project" value="UniProtKB-EC"/>
</dbReference>
<feature type="domain" description="Diphthamide synthase" evidence="10">
    <location>
        <begin position="1"/>
        <end position="252"/>
    </location>
</feature>
<dbReference type="Pfam" id="PF01902">
    <property type="entry name" value="Diphthami_syn_2"/>
    <property type="match status" value="1"/>
</dbReference>
<dbReference type="PANTHER" id="PTHR12196:SF2">
    <property type="entry name" value="DIPHTHINE--AMMONIA LIGASE"/>
    <property type="match status" value="1"/>
</dbReference>
<evidence type="ECO:0000256" key="5">
    <source>
        <dbReference type="ARBA" id="ARBA00022741"/>
    </source>
</evidence>
<evidence type="ECO:0000313" key="11">
    <source>
        <dbReference type="EMBL" id="KAL0485999.1"/>
    </source>
</evidence>
<organism evidence="11 12">
    <name type="scientific">Acrasis kona</name>
    <dbReference type="NCBI Taxonomy" id="1008807"/>
    <lineage>
        <taxon>Eukaryota</taxon>
        <taxon>Discoba</taxon>
        <taxon>Heterolobosea</taxon>
        <taxon>Tetramitia</taxon>
        <taxon>Eutetramitia</taxon>
        <taxon>Acrasidae</taxon>
        <taxon>Acrasis</taxon>
    </lineage>
</organism>
<dbReference type="CDD" id="cd01994">
    <property type="entry name" value="AANH_PF0828-like"/>
    <property type="match status" value="1"/>
</dbReference>
<reference evidence="11 12" key="1">
    <citation type="submission" date="2024-03" db="EMBL/GenBank/DDBJ databases">
        <title>The Acrasis kona genome and developmental transcriptomes reveal deep origins of eukaryotic multicellular pathways.</title>
        <authorList>
            <person name="Sheikh S."/>
            <person name="Fu C.-J."/>
            <person name="Brown M.W."/>
            <person name="Baldauf S.L."/>
        </authorList>
    </citation>
    <scope>NUCLEOTIDE SEQUENCE [LARGE SCALE GENOMIC DNA]</scope>
    <source>
        <strain evidence="11 12">ATCC MYA-3509</strain>
    </source>
</reference>
<dbReference type="PANTHER" id="PTHR12196">
    <property type="entry name" value="DOMAIN OF UNKNOWN FUNCTION 71 DUF71 -CONTAINING PROTEIN"/>
    <property type="match status" value="1"/>
</dbReference>
<dbReference type="SUPFAM" id="SSF55298">
    <property type="entry name" value="YjgF-like"/>
    <property type="match status" value="2"/>
</dbReference>
<keyword evidence="6" id="KW-0067">ATP-binding</keyword>
<sequence length="684" mass="77285">MKVVALVSGGKDSCYNMMKCVEHGHTIECIANLAPPDESIQELDSWTFQTVGHNVIEAISHCLEVPLFRGELHAVSSQKTLEYDENVKGEEGAHKDEVEELFELLSRVKTTMPDIEGVSCGAILSDYQRYRVENVCSRLGLISLCYLWRRDQSDLLSEMISSGIHAVLIKTASLGLSPKKHCGKSLAQLHPILEKLKLTCDLNVCGEGGEYETLTLDCPLFKKSIIIDESEIVCLDQDMYAPVGHLHIKKYHLEDKEQPPHQSRSNSFKISTFIREPQSDIDVNHLSKHILCNVSRTIGSGQLDYFFVNASVSQEIDYDAGIQTSVMFQVILNLLKTKIESDQPMQFCLQNTVVVKNMNDFSRINNSYSKFYHINPPSRVCIECDRIVGSLQLNCLFAVPNPSFQHSFKKVMHVQSVSEWAPACIGPYSQAVVVQNIIYCAGQIALVPQSMTLVPIRDDLMEGVVSQMRQCIKNVHQTLTALSSCIHNVTRCDVYVDQDQVHGPHRNLLEGVVITIWSEYLEEISQDTNVEKNRVLNDLKFDFFRVVFVSKLPRSSSVEYHVTAVDKNIQSVNYTPIKTEIHSDQVRIVRRHVVTSNDESSLHTKSLDIYGVCDEEFEVSQFLRSVKDCVSCRIFVTQQGEKLCDKVMEYLNSNKVLVSKVPVTRIAPFNGLDQQMCLMSLDFE</sequence>
<dbReference type="Gene3D" id="3.40.50.620">
    <property type="entry name" value="HUPs"/>
    <property type="match status" value="1"/>
</dbReference>
<evidence type="ECO:0000256" key="8">
    <source>
        <dbReference type="ARBA" id="ARBA00031552"/>
    </source>
</evidence>
<accession>A0AAW2ZB63</accession>
<dbReference type="InterPro" id="IPR030662">
    <property type="entry name" value="DPH6/MJ0570"/>
</dbReference>
<dbReference type="EMBL" id="JAOPGA020001197">
    <property type="protein sequence ID" value="KAL0485999.1"/>
    <property type="molecule type" value="Genomic_DNA"/>
</dbReference>
<dbReference type="GO" id="GO:0005524">
    <property type="term" value="F:ATP binding"/>
    <property type="evidence" value="ECO:0007669"/>
    <property type="project" value="UniProtKB-KW"/>
</dbReference>
<dbReference type="EC" id="6.3.1.14" evidence="2"/>
<dbReference type="AlphaFoldDB" id="A0AAW2ZB63"/>
<protein>
    <recommendedName>
        <fullName evidence="3">Diphthine--ammonia ligase</fullName>
        <ecNumber evidence="2">6.3.1.14</ecNumber>
    </recommendedName>
    <alternativeName>
        <fullName evidence="7">Diphthamide synthase</fullName>
    </alternativeName>
    <alternativeName>
        <fullName evidence="8">Diphthamide synthetase</fullName>
    </alternativeName>
</protein>
<dbReference type="InterPro" id="IPR006175">
    <property type="entry name" value="YjgF/YER057c/UK114"/>
</dbReference>
<dbReference type="InterPro" id="IPR035959">
    <property type="entry name" value="RutC-like_sf"/>
</dbReference>
<dbReference type="Pfam" id="PF01042">
    <property type="entry name" value="Ribonuc_L-PSP"/>
    <property type="match status" value="1"/>
</dbReference>
<evidence type="ECO:0000256" key="3">
    <source>
        <dbReference type="ARBA" id="ARBA00018426"/>
    </source>
</evidence>
<dbReference type="Proteomes" id="UP001431209">
    <property type="component" value="Unassembled WGS sequence"/>
</dbReference>
<comment type="pathway">
    <text evidence="1">Protein modification; peptidyl-diphthamide biosynthesis.</text>
</comment>
<evidence type="ECO:0000256" key="1">
    <source>
        <dbReference type="ARBA" id="ARBA00005156"/>
    </source>
</evidence>
<name>A0AAW2ZB63_9EUKA</name>
<dbReference type="FunFam" id="3.90.1490.10:FF:000001">
    <property type="entry name" value="Diphthine--ammonia ligase"/>
    <property type="match status" value="1"/>
</dbReference>
<keyword evidence="5" id="KW-0547">Nucleotide-binding</keyword>
<evidence type="ECO:0000256" key="4">
    <source>
        <dbReference type="ARBA" id="ARBA00022598"/>
    </source>
</evidence>
<comment type="catalytic activity">
    <reaction evidence="9">
        <text>diphthine-[translation elongation factor 2] + NH4(+) + ATP = diphthamide-[translation elongation factor 2] + AMP + diphosphate + H(+)</text>
        <dbReference type="Rhea" id="RHEA:19753"/>
        <dbReference type="Rhea" id="RHEA-COMP:10172"/>
        <dbReference type="Rhea" id="RHEA-COMP:10174"/>
        <dbReference type="ChEBI" id="CHEBI:15378"/>
        <dbReference type="ChEBI" id="CHEBI:16692"/>
        <dbReference type="ChEBI" id="CHEBI:28938"/>
        <dbReference type="ChEBI" id="CHEBI:30616"/>
        <dbReference type="ChEBI" id="CHEBI:33019"/>
        <dbReference type="ChEBI" id="CHEBI:82696"/>
        <dbReference type="ChEBI" id="CHEBI:456215"/>
        <dbReference type="EC" id="6.3.1.14"/>
    </reaction>
</comment>